<feature type="region of interest" description="Disordered" evidence="1">
    <location>
        <begin position="49"/>
        <end position="68"/>
    </location>
</feature>
<comment type="caution">
    <text evidence="2">The sequence shown here is derived from an EMBL/GenBank/DDBJ whole genome shotgun (WGS) entry which is preliminary data.</text>
</comment>
<reference evidence="3" key="1">
    <citation type="journal article" date="2017" name="Proc. Natl. Acad. Sci. U.S.A.">
        <title>Simulation of Deepwater Horizon oil plume reveals substrate specialization within a complex community of hydrocarbon-degraders.</title>
        <authorList>
            <person name="Hu P."/>
            <person name="Dubinsky E.A."/>
            <person name="Probst A.J."/>
            <person name="Wang J."/>
            <person name="Sieber C.M.K."/>
            <person name="Tom L.M."/>
            <person name="Gardinali P."/>
            <person name="Banfield J.F."/>
            <person name="Atlas R.M."/>
            <person name="Andersen G.L."/>
        </authorList>
    </citation>
    <scope>NUCLEOTIDE SEQUENCE [LARGE SCALE GENOMIC DNA]</scope>
</reference>
<accession>A0A1Y5F8M3</accession>
<protein>
    <recommendedName>
        <fullName evidence="4">SlyX protein</fullName>
    </recommendedName>
</protein>
<evidence type="ECO:0000313" key="3">
    <source>
        <dbReference type="Proteomes" id="UP000196531"/>
    </source>
</evidence>
<evidence type="ECO:0008006" key="4">
    <source>
        <dbReference type="Google" id="ProtNLM"/>
    </source>
</evidence>
<dbReference type="Proteomes" id="UP000196531">
    <property type="component" value="Unassembled WGS sequence"/>
</dbReference>
<evidence type="ECO:0000256" key="1">
    <source>
        <dbReference type="SAM" id="MobiDB-lite"/>
    </source>
</evidence>
<sequence>MSDLEVRIVSLEEKFSHQDELVFELNKIVANQQEVIVELIKEVRSLGQLSNQDGSSMSGLKDDVPPHY</sequence>
<dbReference type="Pfam" id="PF04102">
    <property type="entry name" value="SlyX"/>
    <property type="match status" value="1"/>
</dbReference>
<dbReference type="AlphaFoldDB" id="A0A1Y5F8M3"/>
<proteinExistence type="predicted"/>
<organism evidence="2 3">
    <name type="scientific">Halobacteriovorax marinus</name>
    <dbReference type="NCBI Taxonomy" id="97084"/>
    <lineage>
        <taxon>Bacteria</taxon>
        <taxon>Pseudomonadati</taxon>
        <taxon>Bdellovibrionota</taxon>
        <taxon>Bacteriovoracia</taxon>
        <taxon>Bacteriovoracales</taxon>
        <taxon>Halobacteriovoraceae</taxon>
        <taxon>Halobacteriovorax</taxon>
    </lineage>
</organism>
<feature type="compositionally biased region" description="Polar residues" evidence="1">
    <location>
        <begin position="49"/>
        <end position="58"/>
    </location>
</feature>
<gene>
    <name evidence="2" type="ORF">A9Q84_13250</name>
</gene>
<name>A0A1Y5F8M3_9BACT</name>
<evidence type="ECO:0000313" key="2">
    <source>
        <dbReference type="EMBL" id="OUR97287.1"/>
    </source>
</evidence>
<dbReference type="EMBL" id="MAAO01000006">
    <property type="protein sequence ID" value="OUR97287.1"/>
    <property type="molecule type" value="Genomic_DNA"/>
</dbReference>
<dbReference type="InterPro" id="IPR007236">
    <property type="entry name" value="SlyX"/>
</dbReference>
<dbReference type="PANTHER" id="PTHR36508:SF1">
    <property type="entry name" value="PROTEIN SLYX"/>
    <property type="match status" value="1"/>
</dbReference>
<dbReference type="PANTHER" id="PTHR36508">
    <property type="entry name" value="PROTEIN SLYX"/>
    <property type="match status" value="1"/>
</dbReference>